<accession>A0A7T0BSZ2</accession>
<sequence length="164" mass="18750">MPRFSILFFTGLLTIPVLLPLHAMAHENVPSQEGSAETEPMGEQVREIGQEMTRVFIQKLQEFLDAELQRLRESTPKTRKELQTQLDQIESQLKAHPNDAPAHMEVGEVYDRLGDGANAIIHMKKAESLEKSRGNVKGLAEARRNLRRYFSKYDFKPEDFDLGD</sequence>
<organism evidence="1 2">
    <name type="scientific">Candidatus Nitronauta litoralis</name>
    <dbReference type="NCBI Taxonomy" id="2705533"/>
    <lineage>
        <taxon>Bacteria</taxon>
        <taxon>Pseudomonadati</taxon>
        <taxon>Nitrospinota/Tectimicrobiota group</taxon>
        <taxon>Nitrospinota</taxon>
        <taxon>Nitrospinia</taxon>
        <taxon>Nitrospinales</taxon>
        <taxon>Nitrospinaceae</taxon>
        <taxon>Candidatus Nitronauta</taxon>
    </lineage>
</organism>
<name>A0A7T0BSZ2_9BACT</name>
<dbReference type="InterPro" id="IPR011990">
    <property type="entry name" value="TPR-like_helical_dom_sf"/>
</dbReference>
<protein>
    <submittedName>
        <fullName evidence="1">Uncharacterized protein</fullName>
    </submittedName>
</protein>
<reference evidence="1 2" key="1">
    <citation type="submission" date="2020-02" db="EMBL/GenBank/DDBJ databases">
        <title>Genomic and physiological characterization of two novel Nitrospinaceae genera.</title>
        <authorList>
            <person name="Mueller A.J."/>
            <person name="Jung M.-Y."/>
            <person name="Strachan C.R."/>
            <person name="Herbold C.W."/>
            <person name="Kirkegaard R.H."/>
            <person name="Daims H."/>
        </authorList>
    </citation>
    <scope>NUCLEOTIDE SEQUENCE [LARGE SCALE GENOMIC DNA]</scope>
    <source>
        <strain evidence="1">EB</strain>
    </source>
</reference>
<dbReference type="Gene3D" id="1.25.40.10">
    <property type="entry name" value="Tetratricopeptide repeat domain"/>
    <property type="match status" value="1"/>
</dbReference>
<dbReference type="EMBL" id="CP048685">
    <property type="protein sequence ID" value="QPJ60437.1"/>
    <property type="molecule type" value="Genomic_DNA"/>
</dbReference>
<evidence type="ECO:0000313" key="1">
    <source>
        <dbReference type="EMBL" id="QPJ60437.1"/>
    </source>
</evidence>
<gene>
    <name evidence="1" type="ORF">G3M70_00445</name>
</gene>
<evidence type="ECO:0000313" key="2">
    <source>
        <dbReference type="Proteomes" id="UP000594688"/>
    </source>
</evidence>
<dbReference type="SUPFAM" id="SSF48452">
    <property type="entry name" value="TPR-like"/>
    <property type="match status" value="1"/>
</dbReference>
<dbReference type="AlphaFoldDB" id="A0A7T0BSZ2"/>
<proteinExistence type="predicted"/>
<dbReference type="Proteomes" id="UP000594688">
    <property type="component" value="Chromosome"/>
</dbReference>
<dbReference type="KEGG" id="nli:G3M70_00445"/>